<feature type="compositionally biased region" description="Polar residues" evidence="1">
    <location>
        <begin position="1"/>
        <end position="16"/>
    </location>
</feature>
<name>A0AAE0Y5V2_9GAST</name>
<dbReference type="EMBL" id="JAWDGP010006886">
    <property type="protein sequence ID" value="KAK3733676.1"/>
    <property type="molecule type" value="Genomic_DNA"/>
</dbReference>
<proteinExistence type="predicted"/>
<protein>
    <submittedName>
        <fullName evidence="2">Uncharacterized protein</fullName>
    </submittedName>
</protein>
<accession>A0AAE0Y5V2</accession>
<dbReference type="AlphaFoldDB" id="A0AAE0Y5V2"/>
<dbReference type="Proteomes" id="UP001283361">
    <property type="component" value="Unassembled WGS sequence"/>
</dbReference>
<evidence type="ECO:0000256" key="1">
    <source>
        <dbReference type="SAM" id="MobiDB-lite"/>
    </source>
</evidence>
<sequence>MDSGDINSWTMASQETGHTEHRPQRCRVLIWRQIIRPTGSSASQAPSTWICYGDPGPKLAVEDDGVITCGYDTNTCVCFGLNSVHVALNTSILPQYFDSHRQWLTIPPFYLNTSILTDSGPQYLPSTSILRFSPTVAHNTFLLPQYFDSHRQWPTIPRAFLATIQ</sequence>
<gene>
    <name evidence="2" type="ORF">RRG08_004009</name>
</gene>
<reference evidence="2" key="1">
    <citation type="journal article" date="2023" name="G3 (Bethesda)">
        <title>A reference genome for the long-term kleptoplast-retaining sea slug Elysia crispata morphotype clarki.</title>
        <authorList>
            <person name="Eastman K.E."/>
            <person name="Pendleton A.L."/>
            <person name="Shaikh M.A."/>
            <person name="Suttiyut T."/>
            <person name="Ogas R."/>
            <person name="Tomko P."/>
            <person name="Gavelis G."/>
            <person name="Widhalm J.R."/>
            <person name="Wisecaver J.H."/>
        </authorList>
    </citation>
    <scope>NUCLEOTIDE SEQUENCE</scope>
    <source>
        <strain evidence="2">ECLA1</strain>
    </source>
</reference>
<feature type="region of interest" description="Disordered" evidence="1">
    <location>
        <begin position="1"/>
        <end position="21"/>
    </location>
</feature>
<evidence type="ECO:0000313" key="3">
    <source>
        <dbReference type="Proteomes" id="UP001283361"/>
    </source>
</evidence>
<comment type="caution">
    <text evidence="2">The sequence shown here is derived from an EMBL/GenBank/DDBJ whole genome shotgun (WGS) entry which is preliminary data.</text>
</comment>
<evidence type="ECO:0000313" key="2">
    <source>
        <dbReference type="EMBL" id="KAK3733676.1"/>
    </source>
</evidence>
<keyword evidence="3" id="KW-1185">Reference proteome</keyword>
<organism evidence="2 3">
    <name type="scientific">Elysia crispata</name>
    <name type="common">lettuce slug</name>
    <dbReference type="NCBI Taxonomy" id="231223"/>
    <lineage>
        <taxon>Eukaryota</taxon>
        <taxon>Metazoa</taxon>
        <taxon>Spiralia</taxon>
        <taxon>Lophotrochozoa</taxon>
        <taxon>Mollusca</taxon>
        <taxon>Gastropoda</taxon>
        <taxon>Heterobranchia</taxon>
        <taxon>Euthyneura</taxon>
        <taxon>Panpulmonata</taxon>
        <taxon>Sacoglossa</taxon>
        <taxon>Placobranchoidea</taxon>
        <taxon>Plakobranchidae</taxon>
        <taxon>Elysia</taxon>
    </lineage>
</organism>